<feature type="transmembrane region" description="Helical" evidence="7">
    <location>
        <begin position="337"/>
        <end position="357"/>
    </location>
</feature>
<evidence type="ECO:0000256" key="4">
    <source>
        <dbReference type="ARBA" id="ARBA00022989"/>
    </source>
</evidence>
<dbReference type="InterPro" id="IPR050250">
    <property type="entry name" value="Macrolide_Exporter_MacB"/>
</dbReference>
<accession>A0A0N9I168</accession>
<comment type="similarity">
    <text evidence="6">Belongs to the ABC-4 integral membrane protein family.</text>
</comment>
<protein>
    <recommendedName>
        <fullName evidence="8">ABC3 transporter permease C-terminal domain-containing protein</fullName>
    </recommendedName>
</protein>
<dbReference type="Pfam" id="PF02687">
    <property type="entry name" value="FtsX"/>
    <property type="match status" value="2"/>
</dbReference>
<evidence type="ECO:0000256" key="1">
    <source>
        <dbReference type="ARBA" id="ARBA00004651"/>
    </source>
</evidence>
<dbReference type="PROSITE" id="PS51257">
    <property type="entry name" value="PROKAR_LIPOPROTEIN"/>
    <property type="match status" value="1"/>
</dbReference>
<feature type="transmembrane region" description="Helical" evidence="7">
    <location>
        <begin position="237"/>
        <end position="265"/>
    </location>
</feature>
<dbReference type="AlphaFoldDB" id="A0A0N9I168"/>
<keyword evidence="2" id="KW-1003">Cell membrane</keyword>
<organism evidence="9 10">
    <name type="scientific">Kibdelosporangium phytohabitans</name>
    <dbReference type="NCBI Taxonomy" id="860235"/>
    <lineage>
        <taxon>Bacteria</taxon>
        <taxon>Bacillati</taxon>
        <taxon>Actinomycetota</taxon>
        <taxon>Actinomycetes</taxon>
        <taxon>Pseudonocardiales</taxon>
        <taxon>Pseudonocardiaceae</taxon>
        <taxon>Kibdelosporangium</taxon>
    </lineage>
</organism>
<reference evidence="9 10" key="1">
    <citation type="submission" date="2015-07" db="EMBL/GenBank/DDBJ databases">
        <title>Genome sequencing of Kibdelosporangium phytohabitans.</title>
        <authorList>
            <person name="Qin S."/>
            <person name="Xing K."/>
        </authorList>
    </citation>
    <scope>NUCLEOTIDE SEQUENCE [LARGE SCALE GENOMIC DNA]</scope>
    <source>
        <strain evidence="9 10">KLBMP1111</strain>
    </source>
</reference>
<evidence type="ECO:0000256" key="6">
    <source>
        <dbReference type="ARBA" id="ARBA00038076"/>
    </source>
</evidence>
<feature type="transmembrane region" description="Helical" evidence="7">
    <location>
        <begin position="726"/>
        <end position="746"/>
    </location>
</feature>
<feature type="transmembrane region" description="Helical" evidence="7">
    <location>
        <begin position="678"/>
        <end position="705"/>
    </location>
</feature>
<dbReference type="KEGG" id="kphy:AOZ06_39235"/>
<dbReference type="PANTHER" id="PTHR30572">
    <property type="entry name" value="MEMBRANE COMPONENT OF TRANSPORTER-RELATED"/>
    <property type="match status" value="1"/>
</dbReference>
<feature type="transmembrane region" description="Helical" evidence="7">
    <location>
        <begin position="295"/>
        <end position="317"/>
    </location>
</feature>
<evidence type="ECO:0000256" key="2">
    <source>
        <dbReference type="ARBA" id="ARBA00022475"/>
    </source>
</evidence>
<dbReference type="EMBL" id="CP012752">
    <property type="protein sequence ID" value="ALG12104.1"/>
    <property type="molecule type" value="Genomic_DNA"/>
</dbReference>
<feature type="transmembrane region" description="Helical" evidence="7">
    <location>
        <begin position="418"/>
        <end position="438"/>
    </location>
</feature>
<dbReference type="GO" id="GO:0005886">
    <property type="term" value="C:plasma membrane"/>
    <property type="evidence" value="ECO:0007669"/>
    <property type="project" value="UniProtKB-SubCell"/>
</dbReference>
<feature type="transmembrane region" description="Helical" evidence="7">
    <location>
        <begin position="458"/>
        <end position="478"/>
    </location>
</feature>
<sequence>MMVKLALASLRRRAAAALATFIAVSLGASILIACGGLFETAIRLEAPPQRLAGVPVVLTGPSGFALPDEETETVAYPERARVAAGLVDRIAAIPGVERAVADVSIPVTIADTALSGHSWQSAALTPYTLSDGSEPRMPGQVVLTTSSGARPGDKVDIVVAGAPKSFTVSGVAAGPAQAVFFSDGDVQRYWPRPGFADLIGVFTTDVDTLARQLPPDLSILVGDDRGAAEFTAIGASFLPLILLSSIFSGMMLVFMALVIAATIGLSVRQRQQELALLRATGATPRQVHRMVVAETMIVSLVAVVAGMALGAFTGGWIFSVSASQGVVPEALTFHQGIIPFAAGTLAVLVISWLAAHFSARTAARARPIQALAEAAVPDVRLSPIRLLSAKVCGLATLVLVLTTVFFDPETASSVGGPALLTGVVTIALLAPALIVKAVGLARKNTFATINVRVRAVQFAAVLTPVTLAVTIALGNIYGQTTKAEAATSAYLSQFEADAVVTPSAGGISPELAGTVRTAPGVTSVTSVVSSRGWIEEPYDSKGSDPSTLTGVDGEAFTVPVTAGSMADLAGNTVALPENQAEDLGLTLGSHAKMRLGDGAQVDVRVVALLDSPSYYGSLILPASLLAQHTTAGLPSQLLVRGTGHVAEAVRTHLSGVPGITVDDSLTTSVRARTDVEGWINYLLAGLAITYAAIATVNTIVVSVLSRRREFAVQRLAGATRRQVTRMLMTESAIVATTGLALGTVTAALSVESMALAGGSIIPSGPLWIFLAVVLATFLIVWPATAVAARHAMKPKPIEAIG</sequence>
<evidence type="ECO:0000256" key="3">
    <source>
        <dbReference type="ARBA" id="ARBA00022692"/>
    </source>
</evidence>
<name>A0A0N9I168_9PSEU</name>
<evidence type="ECO:0000259" key="8">
    <source>
        <dbReference type="Pfam" id="PF02687"/>
    </source>
</evidence>
<dbReference type="STRING" id="860235.AOZ06_39235"/>
<dbReference type="PANTHER" id="PTHR30572:SF4">
    <property type="entry name" value="ABC TRANSPORTER PERMEASE YTRF"/>
    <property type="match status" value="1"/>
</dbReference>
<gene>
    <name evidence="9" type="ORF">AOZ06_39235</name>
</gene>
<keyword evidence="4 7" id="KW-1133">Transmembrane helix</keyword>
<keyword evidence="10" id="KW-1185">Reference proteome</keyword>
<evidence type="ECO:0000256" key="7">
    <source>
        <dbReference type="SAM" id="Phobius"/>
    </source>
</evidence>
<proteinExistence type="inferred from homology"/>
<evidence type="ECO:0000256" key="5">
    <source>
        <dbReference type="ARBA" id="ARBA00023136"/>
    </source>
</evidence>
<evidence type="ECO:0000313" key="9">
    <source>
        <dbReference type="EMBL" id="ALG12104.1"/>
    </source>
</evidence>
<feature type="domain" description="ABC3 transporter permease C-terminal" evidence="8">
    <location>
        <begin position="682"/>
        <end position="794"/>
    </location>
</feature>
<dbReference type="GO" id="GO:0022857">
    <property type="term" value="F:transmembrane transporter activity"/>
    <property type="evidence" value="ECO:0007669"/>
    <property type="project" value="TreeGrafter"/>
</dbReference>
<dbReference type="Proteomes" id="UP000063699">
    <property type="component" value="Chromosome"/>
</dbReference>
<keyword evidence="3 7" id="KW-0812">Transmembrane</keyword>
<feature type="transmembrane region" description="Helical" evidence="7">
    <location>
        <begin position="766"/>
        <end position="788"/>
    </location>
</feature>
<evidence type="ECO:0000313" key="10">
    <source>
        <dbReference type="Proteomes" id="UP000063699"/>
    </source>
</evidence>
<feature type="transmembrane region" description="Helical" evidence="7">
    <location>
        <begin position="387"/>
        <end position="406"/>
    </location>
</feature>
<comment type="subcellular location">
    <subcellularLocation>
        <location evidence="1">Cell membrane</location>
        <topology evidence="1">Multi-pass membrane protein</topology>
    </subcellularLocation>
</comment>
<feature type="domain" description="ABC3 transporter permease C-terminal" evidence="8">
    <location>
        <begin position="246"/>
        <end position="364"/>
    </location>
</feature>
<dbReference type="InterPro" id="IPR003838">
    <property type="entry name" value="ABC3_permease_C"/>
</dbReference>
<keyword evidence="5 7" id="KW-0472">Membrane</keyword>